<keyword evidence="2" id="KW-0677">Repeat</keyword>
<name>A0A0V1N2Q8_9BILA</name>
<feature type="repeat" description="ANK" evidence="8">
    <location>
        <begin position="1136"/>
        <end position="1168"/>
    </location>
</feature>
<dbReference type="InterPro" id="IPR036770">
    <property type="entry name" value="Ankyrin_rpt-contain_sf"/>
</dbReference>
<dbReference type="PANTHER" id="PTHR24166">
    <property type="entry name" value="ROLLING PEBBLES, ISOFORM B"/>
    <property type="match status" value="1"/>
</dbReference>
<dbReference type="OrthoDB" id="5958958at2759"/>
<dbReference type="EMBL" id="JYDO01000014">
    <property type="protein sequence ID" value="KRZ78112.1"/>
    <property type="molecule type" value="Genomic_DNA"/>
</dbReference>
<proteinExistence type="inferred from homology"/>
<evidence type="ECO:0000256" key="6">
    <source>
        <dbReference type="ARBA" id="ARBA00034110"/>
    </source>
</evidence>
<dbReference type="Pfam" id="PF25521">
    <property type="entry name" value="WHD_TANC1"/>
    <property type="match status" value="1"/>
</dbReference>
<protein>
    <submittedName>
        <fullName evidence="12">Protein TANC2</fullName>
    </submittedName>
</protein>
<dbReference type="STRING" id="268474.A0A0V1N2Q8"/>
<dbReference type="InterPro" id="IPR019734">
    <property type="entry name" value="TPR_rpt"/>
</dbReference>
<dbReference type="InterPro" id="IPR002110">
    <property type="entry name" value="Ankyrin_rpt"/>
</dbReference>
<feature type="compositionally biased region" description="Low complexity" evidence="9">
    <location>
        <begin position="1641"/>
        <end position="1663"/>
    </location>
</feature>
<dbReference type="InterPro" id="IPR050889">
    <property type="entry name" value="Dendritic_Spine_Reg/Scaffold"/>
</dbReference>
<feature type="region of interest" description="Disordered" evidence="9">
    <location>
        <begin position="1638"/>
        <end position="1668"/>
    </location>
</feature>
<dbReference type="Pfam" id="PF12796">
    <property type="entry name" value="Ank_2"/>
    <property type="match status" value="2"/>
</dbReference>
<dbReference type="SUPFAM" id="SSF48403">
    <property type="entry name" value="Ankyrin repeat"/>
    <property type="match status" value="1"/>
</dbReference>
<dbReference type="InterPro" id="IPR011990">
    <property type="entry name" value="TPR-like_helical_dom_sf"/>
</dbReference>
<dbReference type="InterPro" id="IPR058056">
    <property type="entry name" value="WH_TANC1/2"/>
</dbReference>
<dbReference type="Proteomes" id="UP000054843">
    <property type="component" value="Unassembled WGS sequence"/>
</dbReference>
<feature type="region of interest" description="Disordered" evidence="9">
    <location>
        <begin position="270"/>
        <end position="289"/>
    </location>
</feature>
<evidence type="ECO:0000256" key="9">
    <source>
        <dbReference type="SAM" id="MobiDB-lite"/>
    </source>
</evidence>
<comment type="subcellular location">
    <subcellularLocation>
        <location evidence="6">Postsynapse</location>
    </subcellularLocation>
</comment>
<dbReference type="InterPro" id="IPR058018">
    <property type="entry name" value="AAA_lid_TANC1/2"/>
</dbReference>
<accession>A0A0V1N2Q8</accession>
<evidence type="ECO:0000256" key="2">
    <source>
        <dbReference type="ARBA" id="ARBA00022737"/>
    </source>
</evidence>
<feature type="region of interest" description="Disordered" evidence="9">
    <location>
        <begin position="434"/>
        <end position="466"/>
    </location>
</feature>
<dbReference type="PROSITE" id="PS50088">
    <property type="entry name" value="ANK_REPEAT"/>
    <property type="match status" value="5"/>
</dbReference>
<reference evidence="12 13" key="1">
    <citation type="submission" date="2015-01" db="EMBL/GenBank/DDBJ databases">
        <title>Evolution of Trichinella species and genotypes.</title>
        <authorList>
            <person name="Korhonen P.K."/>
            <person name="Edoardo P."/>
            <person name="Giuseppe L.R."/>
            <person name="Gasser R.B."/>
        </authorList>
    </citation>
    <scope>NUCLEOTIDE SEQUENCE [LARGE SCALE GENOMIC DNA]</scope>
    <source>
        <strain evidence="12">ISS1980</strain>
    </source>
</reference>
<evidence type="ECO:0000259" key="10">
    <source>
        <dbReference type="Pfam" id="PF25520"/>
    </source>
</evidence>
<keyword evidence="1" id="KW-0597">Phosphoprotein</keyword>
<dbReference type="SUPFAM" id="SSF52540">
    <property type="entry name" value="P-loop containing nucleoside triphosphate hydrolases"/>
    <property type="match status" value="1"/>
</dbReference>
<evidence type="ECO:0000256" key="7">
    <source>
        <dbReference type="ARBA" id="ARBA00038259"/>
    </source>
</evidence>
<sequence>MLIGQNIQYHGGKGSGCASILRFTRPIVVGATGSTVAGGASTSVNKSCPLAYPLTGRMESTQDCFATLINPKASLLFETTTTAQLIMDDPLKQAEPSTTINVAAEDLSMKQTNCLHCFKPLGSDVKNDTRSLCEKCASHETKQPQRQQLTNSLSKGASTLRRMKLWNRMFKSSREFEKKGGESKCNQIQDEKPGFSYFGFYGSIRRRVNGKNGNANHKKGDTRIPSTLEILEEQQKRLAAIAATPRMTRALNNAVRTVVTGVQDTTADAFGVKPTPVRPADDNTQSGVNDSLSIVQQRTETNRNNDDTLATSNVCSPQLSKHCTQAKVTTACQLATVSEVTELPISINPTHQLPDVHCSSTVNCTLNMFVCFVGTCDLITTSTRPPPFKLAEKQLADKLHGIFSFGQRLRASGVFGTEIVQRYRHSPANLHSHCSLPASPYMNERKRSPMRLERNSRRSSQESLLSLMSNNSSSVNSYVNYKPCCQQAHRGHRGPSSVGGGSSRSSLLTESSYEANCRHKARPRSTKQLAVQACGTSPLLASAACCADVKPMAFELPVVDRDETFLVSRQWLFHELKEILVYPYCENGMKGAVLYGLSGTGKTTVLHQLAAACPLQAPVRCLNNVDSTTAYESPSQNSHSQVTSASSDSGFLSTRSKVNHSSGCGAVVSAEDGRPGWLRDVADSVVAYHFCQLDNEITCSLPEFLYNLATMIALSPTMSPYAELIAAEPDLQKLFDKVKFYESPLQTFRRLVSEPLQRLHRLGKLKRTLATDNEAVGRNFLILIDALDEAHFHRPDSTDSISSFLLAHGQQLLPACFRLVLSVHSDWLQLVKGLPLHKIDLNCTTDDRLHHDSLQYVKRRLDSCLAIQNNVSCKAASLDWSWSSSGGSILDRFAEHLVTVAKGCFLYLKLVLDLIQQNYIVVKGTNYRLLPINLSEVFTLMLSLKFPTERSYRQVAPVLEAVLASRRPLTAEQLYTVCCATELIPQLKWDQFRDQLTQLREFLISTRTGTFVCFHPAFRQWLISREQGSSTRFLCDVKRGHASIALWLTRRCSEKSLGAEDLQELGHHLLKAHIYKNVQRPDCILNECQLFWLNHSAVDIKSSLCSTRNIFQPNTKVSKLLLLAGADPNCKTNHFHGAPLLCVACRQGLYQFATLLLEFNADVNAVDENMLSPLMHAAIGGNLDLIQMLHEHGALINQLDRENKCALVHAAENGQVEVVSFLLQCDWAPCKSSNASGGYPITSKSQIIQQAFVMAAAVGQISVCKFLLDFCDAHIDTCDLVTGETALSMACSYGNKDTVHYLLQNNAQVSLGRSEHPTPPLLQAVQNGCWEIVSALLTTGVDVDNEVNSTGMTALMLAAQCGHIGVMELLLGRDASVNITDDNDRNALCWACIGAQTSCVGLLLDRGAKLNEADRLGNMPIHYAAQYGCKTLLQLLIDRGATLERANKQGFRPLEVSIDADNVDTFQRLLRRGAKLGPATWTRTVGKPRFTVLLLEKLVQDGYLLYKKGRLKDAAHRFSYALKKVPGNVVDKLSSSVGDTSADTGTKLQELSYHLTLGLARCGRKAGNLEQAVQLAGEAIQLDPDRFEAYFVRARCQCEAKRWIAARSDFQKALRLCPDNREISDSLIRLQNYIDQKKPEASSSSSSAAGQQQQQQQQQPKPSSADDGKIYAQSRSAAVVNNNCSTSCCSASSAAAAASFVADQRKTLDNGHCRTATGRPTTTTSYTQRPSHCSAAAAAAAGSAAFTSGVETELKEKISFFSELNEID</sequence>
<feature type="domain" description="TANC1/2-like AAA+ ATPase lid" evidence="10">
    <location>
        <begin position="842"/>
        <end position="942"/>
    </location>
</feature>
<comment type="caution">
    <text evidence="12">The sequence shown here is derived from an EMBL/GenBank/DDBJ whole genome shotgun (WGS) entry which is preliminary data.</text>
</comment>
<dbReference type="PROSITE" id="PS50297">
    <property type="entry name" value="ANK_REP_REGION"/>
    <property type="match status" value="4"/>
</dbReference>
<dbReference type="Gene3D" id="1.25.40.20">
    <property type="entry name" value="Ankyrin repeat-containing domain"/>
    <property type="match status" value="3"/>
</dbReference>
<feature type="repeat" description="ANK" evidence="8">
    <location>
        <begin position="1350"/>
        <end position="1382"/>
    </location>
</feature>
<feature type="compositionally biased region" description="Basic and acidic residues" evidence="9">
    <location>
        <begin position="443"/>
        <end position="460"/>
    </location>
</feature>
<feature type="domain" description="TANC1/2-like winged helix" evidence="11">
    <location>
        <begin position="945"/>
        <end position="1099"/>
    </location>
</feature>
<dbReference type="SUPFAM" id="SSF48452">
    <property type="entry name" value="TPR-like"/>
    <property type="match status" value="1"/>
</dbReference>
<feature type="repeat" description="ANK" evidence="8">
    <location>
        <begin position="1169"/>
        <end position="1201"/>
    </location>
</feature>
<dbReference type="Gene3D" id="1.25.40.10">
    <property type="entry name" value="Tetratricopeptide repeat domain"/>
    <property type="match status" value="1"/>
</dbReference>
<evidence type="ECO:0000256" key="4">
    <source>
        <dbReference type="ARBA" id="ARBA00023018"/>
    </source>
</evidence>
<dbReference type="InterPro" id="IPR027417">
    <property type="entry name" value="P-loop_NTPase"/>
</dbReference>
<dbReference type="Pfam" id="PF00023">
    <property type="entry name" value="Ank"/>
    <property type="match status" value="2"/>
</dbReference>
<comment type="similarity">
    <text evidence="7">Belongs to the TANC family.</text>
</comment>
<evidence type="ECO:0000256" key="1">
    <source>
        <dbReference type="ARBA" id="ARBA00022553"/>
    </source>
</evidence>
<dbReference type="PANTHER" id="PTHR24166:SF55">
    <property type="entry name" value="ROLLING PEBBLES, ISOFORM B"/>
    <property type="match status" value="1"/>
</dbReference>
<keyword evidence="13" id="KW-1185">Reference proteome</keyword>
<keyword evidence="3" id="KW-0802">TPR repeat</keyword>
<dbReference type="SMART" id="SM00248">
    <property type="entry name" value="ANK"/>
    <property type="match status" value="10"/>
</dbReference>
<dbReference type="SMART" id="SM00028">
    <property type="entry name" value="TPR"/>
    <property type="match status" value="3"/>
</dbReference>
<organism evidence="12 13">
    <name type="scientific">Trichinella papuae</name>
    <dbReference type="NCBI Taxonomy" id="268474"/>
    <lineage>
        <taxon>Eukaryota</taxon>
        <taxon>Metazoa</taxon>
        <taxon>Ecdysozoa</taxon>
        <taxon>Nematoda</taxon>
        <taxon>Enoplea</taxon>
        <taxon>Dorylaimia</taxon>
        <taxon>Trichinellida</taxon>
        <taxon>Trichinellidae</taxon>
        <taxon>Trichinella</taxon>
    </lineage>
</organism>
<dbReference type="Pfam" id="PF25520">
    <property type="entry name" value="AAA_lid_TANC1"/>
    <property type="match status" value="1"/>
</dbReference>
<dbReference type="GO" id="GO:0098794">
    <property type="term" value="C:postsynapse"/>
    <property type="evidence" value="ECO:0007669"/>
    <property type="project" value="UniProtKB-SubCell"/>
</dbReference>
<keyword evidence="4" id="KW-0770">Synapse</keyword>
<evidence type="ECO:0000256" key="8">
    <source>
        <dbReference type="PROSITE-ProRule" id="PRU00023"/>
    </source>
</evidence>
<evidence type="ECO:0000256" key="3">
    <source>
        <dbReference type="ARBA" id="ARBA00022803"/>
    </source>
</evidence>
<evidence type="ECO:0000256" key="5">
    <source>
        <dbReference type="ARBA" id="ARBA00023043"/>
    </source>
</evidence>
<gene>
    <name evidence="12" type="primary">Tanc2</name>
    <name evidence="12" type="ORF">T10_9172</name>
</gene>
<feature type="repeat" description="ANK" evidence="8">
    <location>
        <begin position="1416"/>
        <end position="1448"/>
    </location>
</feature>
<feature type="repeat" description="ANK" evidence="8">
    <location>
        <begin position="1282"/>
        <end position="1314"/>
    </location>
</feature>
<evidence type="ECO:0000313" key="12">
    <source>
        <dbReference type="EMBL" id="KRZ78112.1"/>
    </source>
</evidence>
<evidence type="ECO:0000259" key="11">
    <source>
        <dbReference type="Pfam" id="PF25521"/>
    </source>
</evidence>
<keyword evidence="5 8" id="KW-0040">ANK repeat</keyword>
<evidence type="ECO:0000313" key="13">
    <source>
        <dbReference type="Proteomes" id="UP000054843"/>
    </source>
</evidence>